<comment type="caution">
    <text evidence="16">The sequence shown here is derived from an EMBL/GenBank/DDBJ whole genome shotgun (WGS) entry which is preliminary data.</text>
</comment>
<dbReference type="SUPFAM" id="SSF54556">
    <property type="entry name" value="Chitinase insertion domain"/>
    <property type="match status" value="2"/>
</dbReference>
<keyword evidence="10" id="KW-1015">Disulfide bond</keyword>
<dbReference type="EMBL" id="SGJD01002217">
    <property type="protein sequence ID" value="KAB0396246.1"/>
    <property type="molecule type" value="Genomic_DNA"/>
</dbReference>
<dbReference type="GO" id="GO:0008843">
    <property type="term" value="F:endochitinase activity"/>
    <property type="evidence" value="ECO:0007669"/>
    <property type="project" value="UniProtKB-EC"/>
</dbReference>
<dbReference type="InterPro" id="IPR002557">
    <property type="entry name" value="Chitin-bd_dom"/>
</dbReference>
<comment type="subunit">
    <text evidence="12">Interacts with EGFR.</text>
</comment>
<evidence type="ECO:0000256" key="8">
    <source>
        <dbReference type="ARBA" id="ARBA00022859"/>
    </source>
</evidence>
<dbReference type="OrthoDB" id="76388at2759"/>
<dbReference type="GO" id="GO:0000272">
    <property type="term" value="P:polysaccharide catabolic process"/>
    <property type="evidence" value="ECO:0007669"/>
    <property type="project" value="UniProtKB-KW"/>
</dbReference>
<dbReference type="GO" id="GO:0005576">
    <property type="term" value="C:extracellular region"/>
    <property type="evidence" value="ECO:0007669"/>
    <property type="project" value="InterPro"/>
</dbReference>
<gene>
    <name evidence="16" type="ORF">E2I00_019718</name>
</gene>
<evidence type="ECO:0000256" key="10">
    <source>
        <dbReference type="ARBA" id="ARBA00023157"/>
    </source>
</evidence>
<evidence type="ECO:0000256" key="9">
    <source>
        <dbReference type="ARBA" id="ARBA00023024"/>
    </source>
</evidence>
<dbReference type="GO" id="GO:0008061">
    <property type="term" value="F:chitin binding"/>
    <property type="evidence" value="ECO:0007669"/>
    <property type="project" value="UniProtKB-KW"/>
</dbReference>
<feature type="domain" description="Chitin-binding type-2" evidence="14">
    <location>
        <begin position="734"/>
        <end position="783"/>
    </location>
</feature>
<keyword evidence="6" id="KW-0147">Chitin-binding</keyword>
<feature type="domain" description="GH18" evidence="15">
    <location>
        <begin position="1"/>
        <end position="245"/>
    </location>
</feature>
<keyword evidence="17" id="KW-1185">Reference proteome</keyword>
<dbReference type="InterPro" id="IPR001223">
    <property type="entry name" value="Glyco_hydro18_cat"/>
</dbReference>
<dbReference type="FunFam" id="3.20.20.80:FF:000007">
    <property type="entry name" value="Acidic mammalian chitinase"/>
    <property type="match status" value="1"/>
</dbReference>
<dbReference type="FunFam" id="3.10.50.10:FF:000001">
    <property type="entry name" value="Chitinase 3-like 1"/>
    <property type="match status" value="2"/>
</dbReference>
<evidence type="ECO:0000313" key="17">
    <source>
        <dbReference type="Proteomes" id="UP000437017"/>
    </source>
</evidence>
<feature type="domain" description="GH18" evidence="15">
    <location>
        <begin position="347"/>
        <end position="706"/>
    </location>
</feature>
<evidence type="ECO:0000256" key="5">
    <source>
        <dbReference type="ARBA" id="ARBA00022490"/>
    </source>
</evidence>
<evidence type="ECO:0000256" key="11">
    <source>
        <dbReference type="ARBA" id="ARBA00023326"/>
    </source>
</evidence>
<dbReference type="InterPro" id="IPR050314">
    <property type="entry name" value="Glycosyl_Hydrlase_18"/>
</dbReference>
<dbReference type="EC" id="3.2.1.14" evidence="4"/>
<dbReference type="Proteomes" id="UP000437017">
    <property type="component" value="Unassembled WGS sequence"/>
</dbReference>
<evidence type="ECO:0000256" key="7">
    <source>
        <dbReference type="ARBA" id="ARBA00022729"/>
    </source>
</evidence>
<dbReference type="InterPro" id="IPR011583">
    <property type="entry name" value="Chitinase_II/V-like_cat"/>
</dbReference>
<keyword evidence="11" id="KW-0119">Carbohydrate metabolism</keyword>
<accession>A0A643C7N6</accession>
<keyword evidence="8" id="KW-0391">Immunity</keyword>
<evidence type="ECO:0000259" key="14">
    <source>
        <dbReference type="PROSITE" id="PS50940"/>
    </source>
</evidence>
<dbReference type="SUPFAM" id="SSF51445">
    <property type="entry name" value="(Trans)glycosidases"/>
    <property type="match status" value="2"/>
</dbReference>
<reference evidence="16 17" key="1">
    <citation type="journal article" date="2019" name="PLoS ONE">
        <title>Genomic analyses reveal an absence of contemporary introgressive admixture between fin whales and blue whales, despite known hybrids.</title>
        <authorList>
            <person name="Westbury M.V."/>
            <person name="Petersen B."/>
            <person name="Lorenzen E.D."/>
        </authorList>
    </citation>
    <scope>NUCLEOTIDE SEQUENCE [LARGE SCALE GENOMIC DNA]</scope>
    <source>
        <strain evidence="16">FinWhale-01</strain>
    </source>
</reference>
<name>A0A643C7N6_BALPH</name>
<dbReference type="GO" id="GO:0006032">
    <property type="term" value="P:chitin catabolic process"/>
    <property type="evidence" value="ECO:0007669"/>
    <property type="project" value="UniProtKB-KW"/>
</dbReference>
<comment type="subcellular location">
    <subcellularLocation>
        <location evidence="2">Cytoplasm</location>
    </subcellularLocation>
</comment>
<dbReference type="GO" id="GO:0005737">
    <property type="term" value="C:cytoplasm"/>
    <property type="evidence" value="ECO:0007669"/>
    <property type="project" value="UniProtKB-SubCell"/>
</dbReference>
<dbReference type="SMART" id="SM00494">
    <property type="entry name" value="ChtBD2"/>
    <property type="match status" value="1"/>
</dbReference>
<dbReference type="FunFam" id="2.170.140.10:FF:000001">
    <property type="entry name" value="Acidic mammalian chitinase"/>
    <property type="match status" value="1"/>
</dbReference>
<organism evidence="16 17">
    <name type="scientific">Balaenoptera physalus</name>
    <name type="common">Fin whale</name>
    <name type="synonym">Balaena physalus</name>
    <dbReference type="NCBI Taxonomy" id="9770"/>
    <lineage>
        <taxon>Eukaryota</taxon>
        <taxon>Metazoa</taxon>
        <taxon>Chordata</taxon>
        <taxon>Craniata</taxon>
        <taxon>Vertebrata</taxon>
        <taxon>Euteleostomi</taxon>
        <taxon>Mammalia</taxon>
        <taxon>Eutheria</taxon>
        <taxon>Laurasiatheria</taxon>
        <taxon>Artiodactyla</taxon>
        <taxon>Whippomorpha</taxon>
        <taxon>Cetacea</taxon>
        <taxon>Mysticeti</taxon>
        <taxon>Balaenopteridae</taxon>
        <taxon>Balaenoptera</taxon>
    </lineage>
</organism>
<dbReference type="Gene3D" id="3.10.50.10">
    <property type="match status" value="2"/>
</dbReference>
<dbReference type="AlphaFoldDB" id="A0A643C7N6"/>
<dbReference type="Gene3D" id="2.170.140.10">
    <property type="entry name" value="Chitin binding domain"/>
    <property type="match status" value="1"/>
</dbReference>
<dbReference type="InterPro" id="IPR017853">
    <property type="entry name" value="GH"/>
</dbReference>
<dbReference type="CDD" id="cd02872">
    <property type="entry name" value="GH18_chitolectin_chitotriosidase"/>
    <property type="match status" value="1"/>
</dbReference>
<dbReference type="GO" id="GO:0002376">
    <property type="term" value="P:immune system process"/>
    <property type="evidence" value="ECO:0007669"/>
    <property type="project" value="UniProtKB-KW"/>
</dbReference>
<dbReference type="Gene3D" id="3.20.20.80">
    <property type="entry name" value="Glycosidases"/>
    <property type="match status" value="2"/>
</dbReference>
<dbReference type="SMART" id="SM00636">
    <property type="entry name" value="Glyco_18"/>
    <property type="match status" value="2"/>
</dbReference>
<keyword evidence="7" id="KW-0732">Signal</keyword>
<protein>
    <recommendedName>
        <fullName evidence="13">Acidic mammalian chitinase</fullName>
        <ecNumber evidence="4">3.2.1.14</ecNumber>
    </recommendedName>
</protein>
<evidence type="ECO:0000256" key="6">
    <source>
        <dbReference type="ARBA" id="ARBA00022669"/>
    </source>
</evidence>
<evidence type="ECO:0000256" key="1">
    <source>
        <dbReference type="ARBA" id="ARBA00000822"/>
    </source>
</evidence>
<comment type="similarity">
    <text evidence="3">Belongs to the glycosyl hydrolase 18 family. Chitinase class II subfamily.</text>
</comment>
<sequence>MVDSSTLRLEFINSELAEAFQQDFVKSTKERLLLTAGVSAGRHMIDNSYQIKELVKELDFINLLSFDFHGSWEKPLITGHNSPLRKGTSSYYNVVSYKEEEYAVGYWINKGMPVEKVVMGIPMYGRSFTLVSAENTSGAPASVPGAAGPITKFSGFLAYHEICQFLKGAKITRLQDHQFPYAVKGNQWVSYDDVESVETKVQFLKNLNLGGAMIWSIDMDDFTSKSCSQGSYPLVQARKGALLAEGSQVRGGKTSSAPYKKLSSAHSALELAMSTSHQKGEIADSCWGPCWERIYRAERVPGPSSPSPFTAECCHRSARERMTLLPSDRDLFSSLGLALLLQLGTATKTVCYFTNWSQYCPGIAHYMPENVEPCLCTHIIFAFTGMTNNQITAIEWNDETLCASISGLKHYNRELKTLPSVGGWNFGTQGFSNMVATAENRQTFIQSAIWFQRKYNFHGLDIDWEYPGNRGSPADTKQLFTVLVKEMYEAFEHEATQSNKPRLLISAAMSAGKGTIETAYQIPVMSKYMDLINMMTYDLRGSWDGFTGEDSLLFAGPNDKGDYKYFNVDYAMNYWKNQGAPAEELMVGFASTFTLTNPASHGLDAPTSGPGTAGSYTQETGSLAYFEVCFFLKGATKVWKAPQEVPYAYKGNQWIGYANPKSFTLKGEWLLKNKLGVHGLEHWLGTFCGQGKYPFMHVLKSALSVSTPGCRVPTSTVGYPTNTVAPGSGNAGESGFCAGKSNGLYPSPTSKCAFYNCVDGRTYEEACQTGLVFDTSCSCCNWT</sequence>
<dbReference type="InterPro" id="IPR029070">
    <property type="entry name" value="Chitinase_insertion_sf"/>
</dbReference>
<evidence type="ECO:0000256" key="3">
    <source>
        <dbReference type="ARBA" id="ARBA00009121"/>
    </source>
</evidence>
<evidence type="ECO:0000256" key="13">
    <source>
        <dbReference type="ARBA" id="ARBA00072739"/>
    </source>
</evidence>
<evidence type="ECO:0000313" key="16">
    <source>
        <dbReference type="EMBL" id="KAB0396246.1"/>
    </source>
</evidence>
<dbReference type="SUPFAM" id="SSF57625">
    <property type="entry name" value="Invertebrate chitin-binding proteins"/>
    <property type="match status" value="1"/>
</dbReference>
<dbReference type="PANTHER" id="PTHR11177">
    <property type="entry name" value="CHITINASE"/>
    <property type="match status" value="1"/>
</dbReference>
<evidence type="ECO:0000256" key="2">
    <source>
        <dbReference type="ARBA" id="ARBA00004496"/>
    </source>
</evidence>
<dbReference type="PROSITE" id="PS50940">
    <property type="entry name" value="CHIT_BIND_II"/>
    <property type="match status" value="1"/>
</dbReference>
<evidence type="ECO:0000259" key="15">
    <source>
        <dbReference type="PROSITE" id="PS51910"/>
    </source>
</evidence>
<keyword evidence="9" id="KW-0146">Chitin degradation</keyword>
<keyword evidence="11" id="KW-0624">Polysaccharide degradation</keyword>
<evidence type="ECO:0000256" key="12">
    <source>
        <dbReference type="ARBA" id="ARBA00062006"/>
    </source>
</evidence>
<comment type="catalytic activity">
    <reaction evidence="1">
        <text>Random endo-hydrolysis of N-acetyl-beta-D-glucosaminide (1-&gt;4)-beta-linkages in chitin and chitodextrins.</text>
        <dbReference type="EC" id="3.2.1.14"/>
    </reaction>
</comment>
<proteinExistence type="inferred from homology"/>
<evidence type="ECO:0000256" key="4">
    <source>
        <dbReference type="ARBA" id="ARBA00012729"/>
    </source>
</evidence>
<dbReference type="PROSITE" id="PS51910">
    <property type="entry name" value="GH18_2"/>
    <property type="match status" value="2"/>
</dbReference>
<dbReference type="InterPro" id="IPR036508">
    <property type="entry name" value="Chitin-bd_dom_sf"/>
</dbReference>
<keyword evidence="5" id="KW-0963">Cytoplasm</keyword>
<dbReference type="Pfam" id="PF01607">
    <property type="entry name" value="CBM_14"/>
    <property type="match status" value="1"/>
</dbReference>
<dbReference type="Pfam" id="PF00704">
    <property type="entry name" value="Glyco_hydro_18"/>
    <property type="match status" value="2"/>
</dbReference>
<dbReference type="PANTHER" id="PTHR11177:SF405">
    <property type="entry name" value="CHITINASE"/>
    <property type="match status" value="1"/>
</dbReference>